<gene>
    <name evidence="1" type="ORF">NUW54_g2302</name>
</gene>
<keyword evidence="2" id="KW-1185">Reference proteome</keyword>
<evidence type="ECO:0000313" key="1">
    <source>
        <dbReference type="EMBL" id="KAJ3011044.1"/>
    </source>
</evidence>
<proteinExistence type="predicted"/>
<protein>
    <submittedName>
        <fullName evidence="1">Uncharacterized protein</fullName>
    </submittedName>
</protein>
<dbReference type="Proteomes" id="UP001144978">
    <property type="component" value="Unassembled WGS sequence"/>
</dbReference>
<accession>A0ACC1Q3Y8</accession>
<dbReference type="EMBL" id="JANSHE010000426">
    <property type="protein sequence ID" value="KAJ3011044.1"/>
    <property type="molecule type" value="Genomic_DNA"/>
</dbReference>
<reference evidence="1" key="1">
    <citation type="submission" date="2022-08" db="EMBL/GenBank/DDBJ databases">
        <title>Genome Sequence of Pycnoporus sanguineus.</title>
        <authorList>
            <person name="Buettner E."/>
        </authorList>
    </citation>
    <scope>NUCLEOTIDE SEQUENCE</scope>
    <source>
        <strain evidence="1">CG-C14</strain>
    </source>
</reference>
<evidence type="ECO:0000313" key="2">
    <source>
        <dbReference type="Proteomes" id="UP001144978"/>
    </source>
</evidence>
<comment type="caution">
    <text evidence="1">The sequence shown here is derived from an EMBL/GenBank/DDBJ whole genome shotgun (WGS) entry which is preliminary data.</text>
</comment>
<sequence>MTLPLTGRSSDTYMGSLPSQSQLTTPDKPQHIATRAAVSHIVLIMTDDADSARMYRLQTSRLVGRVYERPTSLPVNQHAFRAVMETSRHCAGCIIFVDSFNPPGVAFGLIGTAGLNKYRAVGFLVVLTLNTSVYHPSAQLRAMQFKFAIMLGLATVAVQGAPEKRDNGFTTVTLPNGSTFAFPTGTISADAAASYVDANSAAFLSLLGTATFEKLEASIAVAQAEEGIGAATTELTAFATTINSTPVVKVSSIGGNQEITIATGTAGVTTIFGGKAFTAVPNAADQLGSIPRGLWAGAGAVLGSVLLGAAIIF</sequence>
<name>A0ACC1Q3Y8_9APHY</name>
<organism evidence="1 2">
    <name type="scientific">Trametes sanguinea</name>
    <dbReference type="NCBI Taxonomy" id="158606"/>
    <lineage>
        <taxon>Eukaryota</taxon>
        <taxon>Fungi</taxon>
        <taxon>Dikarya</taxon>
        <taxon>Basidiomycota</taxon>
        <taxon>Agaricomycotina</taxon>
        <taxon>Agaricomycetes</taxon>
        <taxon>Polyporales</taxon>
        <taxon>Polyporaceae</taxon>
        <taxon>Trametes</taxon>
    </lineage>
</organism>